<dbReference type="Proteomes" id="UP000776252">
    <property type="component" value="Unassembled WGS sequence"/>
</dbReference>
<feature type="domain" description="ABC-2 type transporter transmembrane" evidence="6">
    <location>
        <begin position="35"/>
        <end position="177"/>
    </location>
</feature>
<name>A0ABS6BQM9_9CLOT</name>
<feature type="transmembrane region" description="Helical" evidence="5">
    <location>
        <begin position="534"/>
        <end position="553"/>
    </location>
</feature>
<evidence type="ECO:0000256" key="4">
    <source>
        <dbReference type="ARBA" id="ARBA00023136"/>
    </source>
</evidence>
<feature type="transmembrane region" description="Helical" evidence="5">
    <location>
        <begin position="27"/>
        <end position="49"/>
    </location>
</feature>
<evidence type="ECO:0000256" key="1">
    <source>
        <dbReference type="ARBA" id="ARBA00004141"/>
    </source>
</evidence>
<dbReference type="NCBIfam" id="TIGR03062">
    <property type="entry name" value="pip_yhgE_Cterm"/>
    <property type="match status" value="1"/>
</dbReference>
<sequence>MKNIFKSPKINMKNVFKIYKRDLKNIICSYVTLIIILGVSFLPSLYAWFNIEAGWDPYSKTKGLLVAVVNLDNGSTLKGTKVNIGNDLVKKLRTNESIGWTFVSDSEAKKGVKYGKYYASFTIPKDFSKDFLSITSYSDPIKAKLIYTVNEKENAIAPKITGSGATSLQGQITQTFMETASKTLFTYLNQVGGDLEKSKPQLESLANTVISADDNMPKIESSINDIYKESLMFQKLMKNVQDDIPTISGAIDNTLDITKTGNNFMESKKSSLQSISPIMKADLALIKNKADTAKDSLNDFQDSKDSTTESARSALVKSRDKYTDGIQKIDNVLTLNKSINNSLNSTVIGNFITRLTNVKNEMTNQKADVNSMINTVDNNNEVINSDITAAVQGANKTSVLMDNTMNAFDGGTGPAIDDAMDNASGLSNSAIDMLQNIQGNMPLISSMLNQTSTQLDSGVDGLKEIKEKFPKLDQDIHSNAVKLRSLTDDEKLNELIKMLKRDGKKESDFLANPIELVQNKVYPIPNYGSAMTPFYTILAIWVGAFILVSVLAVHVKDFKDGTLINTKEKYLGRYFTFVSIGILQALITIAGNLFLLKTYAVSPIVLTIFGVYVSIVFTTIIYTLVSVLGNGGIALTMIALVLQVSGSGGTFPIELLGDFFQYINPTMPFTYAIGGMREATAGIIPGVLIKHILILAIYFIVFLLLGLFFKEKINKKTAGFVKQFHESGLTGK</sequence>
<dbReference type="PANTHER" id="PTHR43077:SF10">
    <property type="entry name" value="TRANSPORT PERMEASE PROTEIN"/>
    <property type="match status" value="1"/>
</dbReference>
<evidence type="ECO:0000256" key="5">
    <source>
        <dbReference type="SAM" id="Phobius"/>
    </source>
</evidence>
<protein>
    <submittedName>
        <fullName evidence="7">YhgE/Pip domain-containing protein</fullName>
    </submittedName>
</protein>
<comment type="caution">
    <text evidence="7">The sequence shown here is derived from an EMBL/GenBank/DDBJ whole genome shotgun (WGS) entry which is preliminary data.</text>
</comment>
<feature type="transmembrane region" description="Helical" evidence="5">
    <location>
        <begin position="632"/>
        <end position="653"/>
    </location>
</feature>
<reference evidence="7 8" key="1">
    <citation type="submission" date="2021-06" db="EMBL/GenBank/DDBJ databases">
        <title>Clostridia strains as spoilage organisms.</title>
        <authorList>
            <person name="Wambui J."/>
            <person name="Stephan R."/>
            <person name="Stevens M.J.A."/>
        </authorList>
    </citation>
    <scope>NUCLEOTIDE SEQUENCE [LARGE SCALE GENOMIC DNA]</scope>
    <source>
        <strain evidence="7 8">DSM 14204</strain>
    </source>
</reference>
<dbReference type="PANTHER" id="PTHR43077">
    <property type="entry name" value="TRANSPORT PERMEASE YVFS-RELATED"/>
    <property type="match status" value="1"/>
</dbReference>
<evidence type="ECO:0000259" key="6">
    <source>
        <dbReference type="Pfam" id="PF12698"/>
    </source>
</evidence>
<dbReference type="NCBIfam" id="TIGR03061">
    <property type="entry name" value="pip_yhgE_Nterm"/>
    <property type="match status" value="1"/>
</dbReference>
<proteinExistence type="predicted"/>
<organism evidence="7 8">
    <name type="scientific">Clostridium frigoris</name>
    <dbReference type="NCBI Taxonomy" id="205327"/>
    <lineage>
        <taxon>Bacteria</taxon>
        <taxon>Bacillati</taxon>
        <taxon>Bacillota</taxon>
        <taxon>Clostridia</taxon>
        <taxon>Eubacteriales</taxon>
        <taxon>Clostridiaceae</taxon>
        <taxon>Clostridium</taxon>
    </lineage>
</organism>
<dbReference type="InterPro" id="IPR017500">
    <property type="entry name" value="Phage_infect_YhgE_N"/>
</dbReference>
<feature type="transmembrane region" description="Helical" evidence="5">
    <location>
        <begin position="601"/>
        <end position="625"/>
    </location>
</feature>
<accession>A0ABS6BQM9</accession>
<dbReference type="EMBL" id="JAHLDV010000001">
    <property type="protein sequence ID" value="MBU3158319.1"/>
    <property type="molecule type" value="Genomic_DNA"/>
</dbReference>
<feature type="transmembrane region" description="Helical" evidence="5">
    <location>
        <begin position="688"/>
        <end position="709"/>
    </location>
</feature>
<feature type="transmembrane region" description="Helical" evidence="5">
    <location>
        <begin position="574"/>
        <end position="595"/>
    </location>
</feature>
<evidence type="ECO:0000256" key="2">
    <source>
        <dbReference type="ARBA" id="ARBA00022692"/>
    </source>
</evidence>
<gene>
    <name evidence="7" type="ORF">KPL37_00840</name>
</gene>
<evidence type="ECO:0000313" key="7">
    <source>
        <dbReference type="EMBL" id="MBU3158319.1"/>
    </source>
</evidence>
<dbReference type="InterPro" id="IPR017501">
    <property type="entry name" value="Phage_infect_YhgE_C"/>
</dbReference>
<dbReference type="InterPro" id="IPR051328">
    <property type="entry name" value="T7SS_ABC-Transporter"/>
</dbReference>
<keyword evidence="8" id="KW-1185">Reference proteome</keyword>
<keyword evidence="3 5" id="KW-1133">Transmembrane helix</keyword>
<evidence type="ECO:0000256" key="3">
    <source>
        <dbReference type="ARBA" id="ARBA00022989"/>
    </source>
</evidence>
<keyword evidence="4 5" id="KW-0472">Membrane</keyword>
<dbReference type="Pfam" id="PF12698">
    <property type="entry name" value="ABC2_membrane_3"/>
    <property type="match status" value="1"/>
</dbReference>
<comment type="subcellular location">
    <subcellularLocation>
        <location evidence="1">Membrane</location>
        <topology evidence="1">Multi-pass membrane protein</topology>
    </subcellularLocation>
</comment>
<evidence type="ECO:0000313" key="8">
    <source>
        <dbReference type="Proteomes" id="UP000776252"/>
    </source>
</evidence>
<keyword evidence="2 5" id="KW-0812">Transmembrane</keyword>
<dbReference type="RefSeq" id="WP_216145295.1">
    <property type="nucleotide sequence ID" value="NZ_JAHLDV010000001.1"/>
</dbReference>
<dbReference type="InterPro" id="IPR013525">
    <property type="entry name" value="ABC2_TM"/>
</dbReference>